<evidence type="ECO:0000313" key="1">
    <source>
        <dbReference type="EMBL" id="RDE06109.1"/>
    </source>
</evidence>
<dbReference type="EMBL" id="QQNB01000002">
    <property type="protein sequence ID" value="RDE06109.1"/>
    <property type="molecule type" value="Genomic_DNA"/>
</dbReference>
<proteinExistence type="predicted"/>
<comment type="caution">
    <text evidence="1">The sequence shown here is derived from an EMBL/GenBank/DDBJ whole genome shotgun (WGS) entry which is preliminary data.</text>
</comment>
<evidence type="ECO:0000313" key="2">
    <source>
        <dbReference type="Proteomes" id="UP000253918"/>
    </source>
</evidence>
<protein>
    <submittedName>
        <fullName evidence="1">Uncharacterized protein</fullName>
    </submittedName>
</protein>
<sequence>MAASAVLLALAGCANKGELIEGGITSVRTGCPTVGVPAGTGDITLFDPPASTAASAIDVTGAMTDVRSTCTETGEDIVTQVTFSVNARRTRTDAPRDVQLPYFLSVVQGGSAVVAKRVGQVNLHFDAGQARASATGSASGTVNRAAATLPADVRERLTRRRKAGEEDAAVDPLTVPEVRAAVQRATFEALVGFQLTGDQLRYNATR</sequence>
<gene>
    <name evidence="1" type="ORF">DVW87_09955</name>
</gene>
<organism evidence="1 2">
    <name type="scientific">Sphingomonas aracearum</name>
    <dbReference type="NCBI Taxonomy" id="2283317"/>
    <lineage>
        <taxon>Bacteria</taxon>
        <taxon>Pseudomonadati</taxon>
        <taxon>Pseudomonadota</taxon>
        <taxon>Alphaproteobacteria</taxon>
        <taxon>Sphingomonadales</taxon>
        <taxon>Sphingomonadaceae</taxon>
        <taxon>Sphingomonas</taxon>
    </lineage>
</organism>
<dbReference type="AlphaFoldDB" id="A0A369VW99"/>
<keyword evidence="2" id="KW-1185">Reference proteome</keyword>
<reference evidence="1 2" key="1">
    <citation type="submission" date="2018-07" db="EMBL/GenBank/DDBJ databases">
        <title>a novel species of Sphingomonas isolated from the rhizosphere soil of Araceae plant.</title>
        <authorList>
            <person name="Zhiyong W."/>
            <person name="Qinglan Z."/>
            <person name="Zhiwei F."/>
            <person name="Ding X."/>
            <person name="Gejiao W."/>
            <person name="Shixue Z."/>
        </authorList>
    </citation>
    <scope>NUCLEOTIDE SEQUENCE [LARGE SCALE GENOMIC DNA]</scope>
    <source>
        <strain evidence="1 2">WZY 27</strain>
    </source>
</reference>
<dbReference type="Proteomes" id="UP000253918">
    <property type="component" value="Unassembled WGS sequence"/>
</dbReference>
<name>A0A369VW99_9SPHN</name>
<dbReference type="OrthoDB" id="7425063at2"/>
<accession>A0A369VW99</accession>